<evidence type="ECO:0000256" key="3">
    <source>
        <dbReference type="ARBA" id="ARBA00022737"/>
    </source>
</evidence>
<evidence type="ECO:0000256" key="1">
    <source>
        <dbReference type="ARBA" id="ARBA00004496"/>
    </source>
</evidence>
<dbReference type="GO" id="GO:0005737">
    <property type="term" value="C:cytoplasm"/>
    <property type="evidence" value="ECO:0007669"/>
    <property type="project" value="UniProtKB-SubCell"/>
</dbReference>
<protein>
    <submittedName>
        <fullName evidence="7">TPR repeat-containing protein</fullName>
    </submittedName>
</protein>
<evidence type="ECO:0000256" key="6">
    <source>
        <dbReference type="PROSITE-ProRule" id="PRU00339"/>
    </source>
</evidence>
<reference evidence="7 8" key="1">
    <citation type="submission" date="2017-06" db="EMBL/GenBank/DDBJ databases">
        <title>Genome sequencing of cyanobaciteial culture collection at National Institute for Environmental Studies (NIES).</title>
        <authorList>
            <person name="Hirose Y."/>
            <person name="Shimura Y."/>
            <person name="Fujisawa T."/>
            <person name="Nakamura Y."/>
            <person name="Kawachi M."/>
        </authorList>
    </citation>
    <scope>NUCLEOTIDE SEQUENCE [LARGE SCALE GENOMIC DNA]</scope>
    <source>
        <strain evidence="7 8">NIES-37</strain>
    </source>
</reference>
<dbReference type="AlphaFoldDB" id="A0A1Z4N731"/>
<dbReference type="InterPro" id="IPR019734">
    <property type="entry name" value="TPR_rpt"/>
</dbReference>
<keyword evidence="2" id="KW-0963">Cytoplasm</keyword>
<evidence type="ECO:0000313" key="8">
    <source>
        <dbReference type="Proteomes" id="UP000218785"/>
    </source>
</evidence>
<dbReference type="PROSITE" id="PS50005">
    <property type="entry name" value="TPR"/>
    <property type="match status" value="1"/>
</dbReference>
<dbReference type="KEGG" id="ttq:NIES37_55180"/>
<dbReference type="InterPro" id="IPR051476">
    <property type="entry name" value="Bac_ResReg_Asp_Phosphatase"/>
</dbReference>
<dbReference type="EMBL" id="AP018248">
    <property type="protein sequence ID" value="BAZ01516.1"/>
    <property type="molecule type" value="Genomic_DNA"/>
</dbReference>
<name>A0A1Z4N731_9CYAN</name>
<dbReference type="Gene3D" id="1.25.40.10">
    <property type="entry name" value="Tetratricopeptide repeat domain"/>
    <property type="match status" value="2"/>
</dbReference>
<evidence type="ECO:0000313" key="7">
    <source>
        <dbReference type="EMBL" id="BAZ01516.1"/>
    </source>
</evidence>
<dbReference type="Pfam" id="PF13181">
    <property type="entry name" value="TPR_8"/>
    <property type="match status" value="1"/>
</dbReference>
<accession>A0A1Z4N731</accession>
<evidence type="ECO:0000256" key="2">
    <source>
        <dbReference type="ARBA" id="ARBA00022490"/>
    </source>
</evidence>
<sequence length="436" mass="49116">MKAGNYSKRFGWGKSLMTHYVNYSQPSKVSMLRPLSVIVAAAIIWQFSASLTLAQNKKPKQPEQFPPSPLENILPDPLLSPLGDPKKLTPTQLQQLEPQLDQLNQEAAAKLQAGDSVAAFELWNRELRLRRLYGLLTEVQALSRVGGIAFNQNNREEVQFITQRLQAIQQQALSQPLLDLQLLRSLGGAYEQVRSPKQALEVYNRLLAVVLEQKNTTAIIDTLKNIGEVHLAWFDYPQAATTYQQLLSLATAQGDKLNEVAYLQELAYIYEQGKDFQESINTLNKLAQVYTAQNNTTALPKLKLAIASNYQALAKDNPALLPEAFKNYQQAYSTAWELEQYVDAGEALQQLIALYRSQGQINDALQTSQILVEAQTKASNFYGMMQAYDQIGQMYVESKQYPQALAAFQKGLELAQQLKYDETYFTQQIEKLPKAN</sequence>
<dbReference type="SMART" id="SM00028">
    <property type="entry name" value="TPR"/>
    <property type="match status" value="5"/>
</dbReference>
<feature type="repeat" description="TPR" evidence="6">
    <location>
        <begin position="385"/>
        <end position="418"/>
    </location>
</feature>
<dbReference type="PANTHER" id="PTHR46630">
    <property type="entry name" value="TETRATRICOPEPTIDE REPEAT PROTEIN 29"/>
    <property type="match status" value="1"/>
</dbReference>
<evidence type="ECO:0000256" key="4">
    <source>
        <dbReference type="ARBA" id="ARBA00022803"/>
    </source>
</evidence>
<keyword evidence="4 6" id="KW-0802">TPR repeat</keyword>
<comment type="subcellular location">
    <subcellularLocation>
        <location evidence="1">Cytoplasm</location>
    </subcellularLocation>
</comment>
<keyword evidence="3" id="KW-0677">Repeat</keyword>
<dbReference type="PANTHER" id="PTHR46630:SF1">
    <property type="entry name" value="TETRATRICOPEPTIDE REPEAT PROTEIN 29"/>
    <property type="match status" value="1"/>
</dbReference>
<comment type="similarity">
    <text evidence="5">Belongs to the Rap family.</text>
</comment>
<dbReference type="InterPro" id="IPR011990">
    <property type="entry name" value="TPR-like_helical_dom_sf"/>
</dbReference>
<proteinExistence type="inferred from homology"/>
<dbReference type="SUPFAM" id="SSF48452">
    <property type="entry name" value="TPR-like"/>
    <property type="match status" value="2"/>
</dbReference>
<dbReference type="Proteomes" id="UP000218785">
    <property type="component" value="Chromosome"/>
</dbReference>
<gene>
    <name evidence="7" type="ORF">NIES37_55180</name>
</gene>
<evidence type="ECO:0000256" key="5">
    <source>
        <dbReference type="ARBA" id="ARBA00038253"/>
    </source>
</evidence>
<keyword evidence="8" id="KW-1185">Reference proteome</keyword>
<organism evidence="7 8">
    <name type="scientific">Tolypothrix tenuis PCC 7101</name>
    <dbReference type="NCBI Taxonomy" id="231146"/>
    <lineage>
        <taxon>Bacteria</taxon>
        <taxon>Bacillati</taxon>
        <taxon>Cyanobacteriota</taxon>
        <taxon>Cyanophyceae</taxon>
        <taxon>Nostocales</taxon>
        <taxon>Tolypothrichaceae</taxon>
        <taxon>Tolypothrix</taxon>
    </lineage>
</organism>